<dbReference type="InterPro" id="IPR000866">
    <property type="entry name" value="AhpC/TSA"/>
</dbReference>
<organism evidence="3 4">
    <name type="scientific">Polaribacter filamentus</name>
    <dbReference type="NCBI Taxonomy" id="53483"/>
    <lineage>
        <taxon>Bacteria</taxon>
        <taxon>Pseudomonadati</taxon>
        <taxon>Bacteroidota</taxon>
        <taxon>Flavobacteriia</taxon>
        <taxon>Flavobacteriales</taxon>
        <taxon>Flavobacteriaceae</taxon>
    </lineage>
</organism>
<dbReference type="PROSITE" id="PS51257">
    <property type="entry name" value="PROKAR_LIPOPROTEIN"/>
    <property type="match status" value="1"/>
</dbReference>
<keyword evidence="4" id="KW-1185">Reference proteome</keyword>
<dbReference type="Pfam" id="PF00578">
    <property type="entry name" value="AhpC-TSA"/>
    <property type="match status" value="1"/>
</dbReference>
<gene>
    <name evidence="3" type="ORF">BST83_07835</name>
</gene>
<dbReference type="PANTHER" id="PTHR42852">
    <property type="entry name" value="THIOL:DISULFIDE INTERCHANGE PROTEIN DSBE"/>
    <property type="match status" value="1"/>
</dbReference>
<dbReference type="InterPro" id="IPR050553">
    <property type="entry name" value="Thioredoxin_ResA/DsbE_sf"/>
</dbReference>
<dbReference type="AlphaFoldDB" id="A0A2S7KWQ7"/>
<dbReference type="PROSITE" id="PS51352">
    <property type="entry name" value="THIOREDOXIN_2"/>
    <property type="match status" value="1"/>
</dbReference>
<dbReference type="PROSITE" id="PS00194">
    <property type="entry name" value="THIOREDOXIN_1"/>
    <property type="match status" value="1"/>
</dbReference>
<comment type="caution">
    <text evidence="3">The sequence shown here is derived from an EMBL/GenBank/DDBJ whole genome shotgun (WGS) entry which is preliminary data.</text>
</comment>
<name>A0A2S7KWQ7_9FLAO</name>
<dbReference type="InterPro" id="IPR017937">
    <property type="entry name" value="Thioredoxin_CS"/>
</dbReference>
<evidence type="ECO:0000256" key="1">
    <source>
        <dbReference type="ARBA" id="ARBA00023284"/>
    </source>
</evidence>
<reference evidence="3 4" key="1">
    <citation type="submission" date="2016-11" db="EMBL/GenBank/DDBJ databases">
        <title>Trade-off between light-utilization and light-protection in marine flavobacteria.</title>
        <authorList>
            <person name="Kumagai Y."/>
        </authorList>
    </citation>
    <scope>NUCLEOTIDE SEQUENCE [LARGE SCALE GENOMIC DNA]</scope>
    <source>
        <strain evidence="3 4">ATCC 700397</strain>
    </source>
</reference>
<evidence type="ECO:0000313" key="3">
    <source>
        <dbReference type="EMBL" id="PQB07067.1"/>
    </source>
</evidence>
<accession>A0A2S7KWQ7</accession>
<evidence type="ECO:0000313" key="4">
    <source>
        <dbReference type="Proteomes" id="UP000239522"/>
    </source>
</evidence>
<dbReference type="RefSeq" id="WP_367889152.1">
    <property type="nucleotide sequence ID" value="NZ_MQUA01000013.1"/>
</dbReference>
<keyword evidence="1" id="KW-0676">Redox-active center</keyword>
<dbReference type="GO" id="GO:0016209">
    <property type="term" value="F:antioxidant activity"/>
    <property type="evidence" value="ECO:0007669"/>
    <property type="project" value="InterPro"/>
</dbReference>
<dbReference type="PANTHER" id="PTHR42852:SF13">
    <property type="entry name" value="PROTEIN DIPZ"/>
    <property type="match status" value="1"/>
</dbReference>
<protein>
    <submittedName>
        <fullName evidence="3">Thioredoxin</fullName>
    </submittedName>
</protein>
<dbReference type="InterPro" id="IPR013766">
    <property type="entry name" value="Thioredoxin_domain"/>
</dbReference>
<sequence length="173" mass="20312">MIKKAIFILFIFMGFFSCKKEIVKGTGTQKAVQVSSVKSYNYKQLKPFLEKKDGKIYVINFWATWCAPCVKELPYFEKIKQEYANKNVEVLLVSLDFPKQVEKKLIPFINKHKIQSEVVLLDDVNEDVWIKEIDESWSGALPATIIYNKNNRKFYEQSFDYKTLESELLAFIQ</sequence>
<dbReference type="Proteomes" id="UP000239522">
    <property type="component" value="Unassembled WGS sequence"/>
</dbReference>
<dbReference type="Gene3D" id="3.40.30.10">
    <property type="entry name" value="Glutaredoxin"/>
    <property type="match status" value="1"/>
</dbReference>
<dbReference type="SUPFAM" id="SSF52833">
    <property type="entry name" value="Thioredoxin-like"/>
    <property type="match status" value="1"/>
</dbReference>
<dbReference type="GO" id="GO:0016491">
    <property type="term" value="F:oxidoreductase activity"/>
    <property type="evidence" value="ECO:0007669"/>
    <property type="project" value="InterPro"/>
</dbReference>
<feature type="domain" description="Thioredoxin" evidence="2">
    <location>
        <begin position="25"/>
        <end position="173"/>
    </location>
</feature>
<dbReference type="CDD" id="cd02966">
    <property type="entry name" value="TlpA_like_family"/>
    <property type="match status" value="1"/>
</dbReference>
<dbReference type="InterPro" id="IPR036249">
    <property type="entry name" value="Thioredoxin-like_sf"/>
</dbReference>
<proteinExistence type="predicted"/>
<evidence type="ECO:0000259" key="2">
    <source>
        <dbReference type="PROSITE" id="PS51352"/>
    </source>
</evidence>
<dbReference type="EMBL" id="MQUA01000013">
    <property type="protein sequence ID" value="PQB07067.1"/>
    <property type="molecule type" value="Genomic_DNA"/>
</dbReference>